<dbReference type="Proteomes" id="UP000588112">
    <property type="component" value="Unassembled WGS sequence"/>
</dbReference>
<dbReference type="AlphaFoldDB" id="A0A7W8Z7Q0"/>
<dbReference type="EMBL" id="JACHBR010000001">
    <property type="protein sequence ID" value="MBB5628966.1"/>
    <property type="molecule type" value="Genomic_DNA"/>
</dbReference>
<dbReference type="RefSeq" id="WP_184613745.1">
    <property type="nucleotide sequence ID" value="NZ_BOOS01000002.1"/>
</dbReference>
<keyword evidence="5" id="KW-1185">Reference proteome</keyword>
<evidence type="ECO:0000313" key="4">
    <source>
        <dbReference type="EMBL" id="MBB5628966.1"/>
    </source>
</evidence>
<dbReference type="Gene3D" id="3.30.750.24">
    <property type="entry name" value="STAS domain"/>
    <property type="match status" value="1"/>
</dbReference>
<dbReference type="Pfam" id="PF01740">
    <property type="entry name" value="STAS"/>
    <property type="match status" value="1"/>
</dbReference>
<proteinExistence type="inferred from homology"/>
<comment type="similarity">
    <text evidence="1 2">Belongs to the anti-sigma-factor antagonist family.</text>
</comment>
<comment type="caution">
    <text evidence="4">The sequence shown here is derived from an EMBL/GenBank/DDBJ whole genome shotgun (WGS) entry which is preliminary data.</text>
</comment>
<name>A0A7W8Z7Q0_9ACTN</name>
<dbReference type="InterPro" id="IPR003658">
    <property type="entry name" value="Anti-sigma_ant"/>
</dbReference>
<feature type="domain" description="STAS" evidence="3">
    <location>
        <begin position="11"/>
        <end position="121"/>
    </location>
</feature>
<dbReference type="CDD" id="cd07043">
    <property type="entry name" value="STAS_anti-anti-sigma_factors"/>
    <property type="match status" value="1"/>
</dbReference>
<dbReference type="GO" id="GO:0043856">
    <property type="term" value="F:anti-sigma factor antagonist activity"/>
    <property type="evidence" value="ECO:0007669"/>
    <property type="project" value="InterPro"/>
</dbReference>
<evidence type="ECO:0000256" key="2">
    <source>
        <dbReference type="RuleBase" id="RU003749"/>
    </source>
</evidence>
<evidence type="ECO:0000259" key="3">
    <source>
        <dbReference type="PROSITE" id="PS50801"/>
    </source>
</evidence>
<dbReference type="PANTHER" id="PTHR33495">
    <property type="entry name" value="ANTI-SIGMA FACTOR ANTAGONIST TM_1081-RELATED-RELATED"/>
    <property type="match status" value="1"/>
</dbReference>
<gene>
    <name evidence="4" type="ORF">BJ981_004665</name>
</gene>
<protein>
    <recommendedName>
        <fullName evidence="2">Anti-sigma factor antagonist</fullName>
    </recommendedName>
</protein>
<dbReference type="NCBIfam" id="TIGR00377">
    <property type="entry name" value="ant_ant_sig"/>
    <property type="match status" value="1"/>
</dbReference>
<accession>A0A7W8Z7Q0</accession>
<sequence>MHFENDPPPGLTLASELRDGALVVHVRGELDFTAAPLLRAGLAPVWESPAGTPFVLDLGEVTFCDSVGLSELIATLRRSQSTGRTFLVSGVHGGVLRVLTITGLNNVFDLNDTVEDALLRARPLVAPEEPLASPVSAVVPQDIPADAPLSASSPTVAPVLEVRHDAPPVDPAAPVS</sequence>
<dbReference type="PROSITE" id="PS50801">
    <property type="entry name" value="STAS"/>
    <property type="match status" value="1"/>
</dbReference>
<reference evidence="4 5" key="1">
    <citation type="submission" date="2020-08" db="EMBL/GenBank/DDBJ databases">
        <title>Sequencing the genomes of 1000 actinobacteria strains.</title>
        <authorList>
            <person name="Klenk H.-P."/>
        </authorList>
    </citation>
    <scope>NUCLEOTIDE SEQUENCE [LARGE SCALE GENOMIC DNA]</scope>
    <source>
        <strain evidence="4 5">DSM 45790</strain>
    </source>
</reference>
<dbReference type="InterPro" id="IPR036513">
    <property type="entry name" value="STAS_dom_sf"/>
</dbReference>
<evidence type="ECO:0000256" key="1">
    <source>
        <dbReference type="ARBA" id="ARBA00009013"/>
    </source>
</evidence>
<dbReference type="InterPro" id="IPR002645">
    <property type="entry name" value="STAS_dom"/>
</dbReference>
<dbReference type="SUPFAM" id="SSF52091">
    <property type="entry name" value="SpoIIaa-like"/>
    <property type="match status" value="1"/>
</dbReference>
<dbReference type="PANTHER" id="PTHR33495:SF2">
    <property type="entry name" value="ANTI-SIGMA FACTOR ANTAGONIST TM_1081-RELATED"/>
    <property type="match status" value="1"/>
</dbReference>
<evidence type="ECO:0000313" key="5">
    <source>
        <dbReference type="Proteomes" id="UP000588112"/>
    </source>
</evidence>
<organism evidence="4 5">
    <name type="scientific">Sphaerisporangium krabiense</name>
    <dbReference type="NCBI Taxonomy" id="763782"/>
    <lineage>
        <taxon>Bacteria</taxon>
        <taxon>Bacillati</taxon>
        <taxon>Actinomycetota</taxon>
        <taxon>Actinomycetes</taxon>
        <taxon>Streptosporangiales</taxon>
        <taxon>Streptosporangiaceae</taxon>
        <taxon>Sphaerisporangium</taxon>
    </lineage>
</organism>